<organism evidence="3">
    <name type="scientific">Salmonella enterica subsp. enterica serovar Panama</name>
    <dbReference type="NCBI Taxonomy" id="29472"/>
    <lineage>
        <taxon>Bacteria</taxon>
        <taxon>Pseudomonadati</taxon>
        <taxon>Pseudomonadota</taxon>
        <taxon>Gammaproteobacteria</taxon>
        <taxon>Enterobacterales</taxon>
        <taxon>Enterobacteriaceae</taxon>
        <taxon>Salmonella</taxon>
    </lineage>
</organism>
<reference evidence="3" key="1">
    <citation type="submission" date="2018-06" db="EMBL/GenBank/DDBJ databases">
        <authorList>
            <person name="Ashton P.M."/>
            <person name="Dallman T."/>
            <person name="Nair S."/>
            <person name="De Pinna E."/>
            <person name="Peters T."/>
            <person name="Grant K."/>
        </authorList>
    </citation>
    <scope>NUCLEOTIDE SEQUENCE [LARGE SCALE GENOMIC DNA]</scope>
    <source>
        <strain evidence="3">449454</strain>
    </source>
</reference>
<gene>
    <name evidence="3" type="ORF">DOI44_24175</name>
</gene>
<dbReference type="Pfam" id="PF22555">
    <property type="entry name" value="DAM-like-phage1"/>
    <property type="match status" value="1"/>
</dbReference>
<sequence>MFVGSLPKKLITQMLINIQLKPDVYIGCSGSFRIEHAIKNMMPEKKVYGNDVSLLSCAVGNLLTGQRLDVEFTGRLEPLNQLRGDIVANTSAICLAVMLSRFKGNNQYSQAHFAHILRNLADYHSAEREKLLRYTDGFGLDGFHAGDFHHQIDAARENGGTLIMFAPTYKGGYENLYKFVNENTKWDSPSYGVWDPENIGNLVLELQDNNQNFAIITDRRLESTEPRMMFAGGNKPVFLYANDARSSLRRENKKSQPFRYKVIDPDAVKADSRIEISPLTSQQLNFLKDVYLAKGINHKNGMINFGVFIDGMLAGAFIFSLSQYGDKIHSIYMLSDFSTTRLRRISKLIPMLATSRDVINFVNRKYMIDIRSVSTTAFTRNPVSMKYRGIYELVKRGEGFLNYESAVREQTPQEIYLTWYRKYAT</sequence>
<evidence type="ECO:0000259" key="2">
    <source>
        <dbReference type="Pfam" id="PF22559"/>
    </source>
</evidence>
<proteinExistence type="predicted"/>
<dbReference type="EMBL" id="AAGTPA010000041">
    <property type="protein sequence ID" value="EBR8436042.1"/>
    <property type="molecule type" value="Genomic_DNA"/>
</dbReference>
<feature type="domain" description="GNAT-like C-terminal" evidence="2">
    <location>
        <begin position="271"/>
        <end position="423"/>
    </location>
</feature>
<evidence type="ECO:0000259" key="1">
    <source>
        <dbReference type="Pfam" id="PF22555"/>
    </source>
</evidence>
<dbReference type="AlphaFoldDB" id="A0A5U8JDT9"/>
<name>A0A5U8JDT9_SALET</name>
<feature type="domain" description="GNAT-like N-terminal" evidence="1">
    <location>
        <begin position="2"/>
        <end position="260"/>
    </location>
</feature>
<dbReference type="InterPro" id="IPR054341">
    <property type="entry name" value="GNAT-like_N"/>
</dbReference>
<accession>A0A5U8JDT9</accession>
<protein>
    <submittedName>
        <fullName evidence="3">Uncharacterized protein</fullName>
    </submittedName>
</protein>
<evidence type="ECO:0000313" key="3">
    <source>
        <dbReference type="EMBL" id="EBR8436042.1"/>
    </source>
</evidence>
<dbReference type="InterPro" id="IPR054340">
    <property type="entry name" value="GNAT-like_C_phage-like"/>
</dbReference>
<dbReference type="Proteomes" id="UP000839597">
    <property type="component" value="Unassembled WGS sequence"/>
</dbReference>
<comment type="caution">
    <text evidence="3">The sequence shown here is derived from an EMBL/GenBank/DDBJ whole genome shotgun (WGS) entry which is preliminary data.</text>
</comment>
<dbReference type="Pfam" id="PF22559">
    <property type="entry name" value="GNAT-phage-like"/>
    <property type="match status" value="1"/>
</dbReference>